<reference evidence="1" key="1">
    <citation type="submission" date="2021-06" db="EMBL/GenBank/DDBJ databases">
        <authorList>
            <person name="Kallberg Y."/>
            <person name="Tangrot J."/>
            <person name="Rosling A."/>
        </authorList>
    </citation>
    <scope>NUCLEOTIDE SEQUENCE</scope>
    <source>
        <strain evidence="1">UK204</strain>
    </source>
</reference>
<keyword evidence="2" id="KW-1185">Reference proteome</keyword>
<dbReference type="OrthoDB" id="2411869at2759"/>
<name>A0A9N9I3X5_9GLOM</name>
<feature type="non-terminal residue" evidence="1">
    <location>
        <position position="137"/>
    </location>
</feature>
<accession>A0A9N9I3X5</accession>
<comment type="caution">
    <text evidence="1">The sequence shown here is derived from an EMBL/GenBank/DDBJ whole genome shotgun (WGS) entry which is preliminary data.</text>
</comment>
<sequence length="137" mass="15796">HSCYAYRYPGCESMLIMWKRDLFTRIEPFTQRIYPSFMWAHFSLEVSRKVSDFFKEKPMDSENQTPVDDDVTLMDELGLLGGEKQSLSKTTRITKETFNQATSSIKVVSTTPGNSDNLDDSISKDTSSQIQHVYEYV</sequence>
<evidence type="ECO:0000313" key="2">
    <source>
        <dbReference type="Proteomes" id="UP000789570"/>
    </source>
</evidence>
<evidence type="ECO:0000313" key="1">
    <source>
        <dbReference type="EMBL" id="CAG8719353.1"/>
    </source>
</evidence>
<gene>
    <name evidence="1" type="ORF">FCALED_LOCUS14312</name>
</gene>
<dbReference type="Proteomes" id="UP000789570">
    <property type="component" value="Unassembled WGS sequence"/>
</dbReference>
<organism evidence="1 2">
    <name type="scientific">Funneliformis caledonium</name>
    <dbReference type="NCBI Taxonomy" id="1117310"/>
    <lineage>
        <taxon>Eukaryota</taxon>
        <taxon>Fungi</taxon>
        <taxon>Fungi incertae sedis</taxon>
        <taxon>Mucoromycota</taxon>
        <taxon>Glomeromycotina</taxon>
        <taxon>Glomeromycetes</taxon>
        <taxon>Glomerales</taxon>
        <taxon>Glomeraceae</taxon>
        <taxon>Funneliformis</taxon>
    </lineage>
</organism>
<dbReference type="AlphaFoldDB" id="A0A9N9I3X5"/>
<proteinExistence type="predicted"/>
<dbReference type="EMBL" id="CAJVPQ010009968">
    <property type="protein sequence ID" value="CAG8719353.1"/>
    <property type="molecule type" value="Genomic_DNA"/>
</dbReference>
<protein>
    <submittedName>
        <fullName evidence="1">15503_t:CDS:1</fullName>
    </submittedName>
</protein>